<proteinExistence type="predicted"/>
<dbReference type="EMBL" id="AP019377">
    <property type="protein sequence ID" value="BBH93877.1"/>
    <property type="molecule type" value="Genomic_DNA"/>
</dbReference>
<organism evidence="1">
    <name type="scientific">Thermogemmatispora argillosa</name>
    <dbReference type="NCBI Taxonomy" id="2045280"/>
    <lineage>
        <taxon>Bacteria</taxon>
        <taxon>Bacillati</taxon>
        <taxon>Chloroflexota</taxon>
        <taxon>Ktedonobacteria</taxon>
        <taxon>Thermogemmatisporales</taxon>
        <taxon>Thermogemmatisporaceae</taxon>
        <taxon>Thermogemmatispora</taxon>
    </lineage>
</organism>
<gene>
    <name evidence="1" type="ORF">KTA_20760</name>
</gene>
<dbReference type="AlphaFoldDB" id="A0A455SZU0"/>
<name>A0A455SZU0_9CHLR</name>
<evidence type="ECO:0000313" key="1">
    <source>
        <dbReference type="EMBL" id="BBH93877.1"/>
    </source>
</evidence>
<reference evidence="1" key="1">
    <citation type="submission" date="2018-12" db="EMBL/GenBank/DDBJ databases">
        <title>Novel natural products biosynthetic potential of the class Ktedonobacteria.</title>
        <authorList>
            <person name="Zheng Y."/>
            <person name="Saitou A."/>
            <person name="Wang C.M."/>
            <person name="Toyoda A."/>
            <person name="Minakuchi Y."/>
            <person name="Sekiguchi Y."/>
            <person name="Ueda K."/>
            <person name="Takano H."/>
            <person name="Sakai Y."/>
            <person name="Yokota A."/>
            <person name="Yabe S."/>
        </authorList>
    </citation>
    <scope>NUCLEOTIDE SEQUENCE</scope>
    <source>
        <strain evidence="1">A3-2</strain>
    </source>
</reference>
<accession>A0A455SZU0</accession>
<evidence type="ECO:0008006" key="2">
    <source>
        <dbReference type="Google" id="ProtNLM"/>
    </source>
</evidence>
<protein>
    <recommendedName>
        <fullName evidence="2">Adhesin domain-containing protein</fullName>
    </recommendedName>
</protein>
<sequence>MLLLGIILAVVAALRSVTGSSPLPGLGPTVSTYTQTSEQTIPVNNLQQLKVSSQIGSVDIMTDASLSAPELTIVKRTKAGGQAEADEEFKRISVQVQPGLTSLQVTATLPQRESLSDPNDSVDLRFRLPAQVNQSAAPFQLNIDLTLGDVHIQGLDGVLVVKDEAGNITVERAMLSNGSSLRTASGQVTFNGTLDTRAVGGGRSLFEIHSGFGQLNITLPASTAVLLDAYVNSGKIVSAFPIQVSLDAGSATYYGPLVPGSGPQPTALLRLDVGTGAINLHSA</sequence>